<feature type="domain" description="Photolyase/cryptochrome alpha/beta" evidence="7">
    <location>
        <begin position="30"/>
        <end position="152"/>
    </location>
</feature>
<dbReference type="InterPro" id="IPR018394">
    <property type="entry name" value="DNA_photolyase_1_CS_C"/>
</dbReference>
<dbReference type="InterPro" id="IPR014729">
    <property type="entry name" value="Rossmann-like_a/b/a_fold"/>
</dbReference>
<feature type="region of interest" description="Disordered" evidence="6">
    <location>
        <begin position="441"/>
        <end position="464"/>
    </location>
</feature>
<organism evidence="8 9">
    <name type="scientific">Mycolicibacterium hippocampi</name>
    <dbReference type="NCBI Taxonomy" id="659824"/>
    <lineage>
        <taxon>Bacteria</taxon>
        <taxon>Bacillati</taxon>
        <taxon>Actinomycetota</taxon>
        <taxon>Actinomycetes</taxon>
        <taxon>Mycobacteriales</taxon>
        <taxon>Mycobacteriaceae</taxon>
        <taxon>Mycolicibacterium</taxon>
    </lineage>
</organism>
<evidence type="ECO:0000313" key="9">
    <source>
        <dbReference type="Proteomes" id="UP000465304"/>
    </source>
</evidence>
<dbReference type="Proteomes" id="UP000465304">
    <property type="component" value="Unassembled WGS sequence"/>
</dbReference>
<dbReference type="GO" id="GO:0003904">
    <property type="term" value="F:deoxyribodipyrimidine photo-lyase activity"/>
    <property type="evidence" value="ECO:0007669"/>
    <property type="project" value="TreeGrafter"/>
</dbReference>
<evidence type="ECO:0000259" key="7">
    <source>
        <dbReference type="PROSITE" id="PS51645"/>
    </source>
</evidence>
<feature type="binding site" evidence="4">
    <location>
        <begin position="285"/>
        <end position="292"/>
    </location>
    <ligand>
        <name>FAD</name>
        <dbReference type="ChEBI" id="CHEBI:57692"/>
    </ligand>
</feature>
<dbReference type="PROSITE" id="PS00394">
    <property type="entry name" value="DNA_PHOTOLYASES_1_1"/>
    <property type="match status" value="1"/>
</dbReference>
<evidence type="ECO:0000256" key="3">
    <source>
        <dbReference type="ARBA" id="ARBA00022991"/>
    </source>
</evidence>
<keyword evidence="8" id="KW-0456">Lyase</keyword>
<dbReference type="PROSITE" id="PS00691">
    <property type="entry name" value="DNA_PHOTOLYASES_1_2"/>
    <property type="match status" value="1"/>
</dbReference>
<accession>A0A7I9ZPF3</accession>
<feature type="binding site" evidence="4">
    <location>
        <begin position="385"/>
        <end position="387"/>
    </location>
    <ligand>
        <name>FAD</name>
        <dbReference type="ChEBI" id="CHEBI:57692"/>
    </ligand>
</feature>
<dbReference type="InterPro" id="IPR036134">
    <property type="entry name" value="Crypto/Photolyase_FAD-like_sf"/>
</dbReference>
<keyword evidence="2 4" id="KW-0274">FAD</keyword>
<dbReference type="Pfam" id="PF03441">
    <property type="entry name" value="FAD_binding_7"/>
    <property type="match status" value="1"/>
</dbReference>
<dbReference type="GO" id="GO:0006139">
    <property type="term" value="P:nucleobase-containing compound metabolic process"/>
    <property type="evidence" value="ECO:0007669"/>
    <property type="project" value="UniProtKB-ARBA"/>
</dbReference>
<dbReference type="GO" id="GO:0071949">
    <property type="term" value="F:FAD binding"/>
    <property type="evidence" value="ECO:0007669"/>
    <property type="project" value="TreeGrafter"/>
</dbReference>
<evidence type="ECO:0000256" key="5">
    <source>
        <dbReference type="RuleBase" id="RU004182"/>
    </source>
</evidence>
<dbReference type="Gene3D" id="1.25.40.80">
    <property type="match status" value="1"/>
</dbReference>
<dbReference type="Gene3D" id="1.10.579.10">
    <property type="entry name" value="DNA Cyclobutane Dipyrimidine Photolyase, subunit A, domain 3"/>
    <property type="match status" value="1"/>
</dbReference>
<dbReference type="InterPro" id="IPR036155">
    <property type="entry name" value="Crypto/Photolyase_N_sf"/>
</dbReference>
<feature type="binding site" evidence="4">
    <location>
        <position position="240"/>
    </location>
    <ligand>
        <name>FAD</name>
        <dbReference type="ChEBI" id="CHEBI:57692"/>
    </ligand>
</feature>
<evidence type="ECO:0000256" key="1">
    <source>
        <dbReference type="ARBA" id="ARBA00022630"/>
    </source>
</evidence>
<dbReference type="InterPro" id="IPR002081">
    <property type="entry name" value="Cryptochrome/DNA_photolyase_1"/>
</dbReference>
<dbReference type="EMBL" id="BLLB01000002">
    <property type="protein sequence ID" value="GFH02546.1"/>
    <property type="molecule type" value="Genomic_DNA"/>
</dbReference>
<evidence type="ECO:0000256" key="2">
    <source>
        <dbReference type="ARBA" id="ARBA00022827"/>
    </source>
</evidence>
<keyword evidence="1 4" id="KW-0285">Flavoprotein</keyword>
<reference evidence="8 9" key="1">
    <citation type="journal article" date="2019" name="Emerg. Microbes Infect.">
        <title>Comprehensive subspecies identification of 175 nontuberculous mycobacteria species based on 7547 genomic profiles.</title>
        <authorList>
            <person name="Matsumoto Y."/>
            <person name="Kinjo T."/>
            <person name="Motooka D."/>
            <person name="Nabeya D."/>
            <person name="Jung N."/>
            <person name="Uechi K."/>
            <person name="Horii T."/>
            <person name="Iida T."/>
            <person name="Fujita J."/>
            <person name="Nakamura S."/>
        </authorList>
    </citation>
    <scope>NUCLEOTIDE SEQUENCE [LARGE SCALE GENOMIC DNA]</scope>
    <source>
        <strain evidence="8 9">JCM 30996</strain>
    </source>
</reference>
<sequence>MNGVPLQNCINCLSSILVSLPQIPGSINAMPAVLWFRRDLRLGDLPALLAAADVDGEVLACYVLDPRLQNGAGERRLQYLYDALRDLRTGLDGRLLVTRGDPTVRIPALAKAVDAPSVHVSDDFTPFGRRRDEQVRDALGEVELVATGSPYLVSPGRVTKGDGTPYKVFTPFFDTWRKHGWRSPAESGSGSARWIEPAQVPGRSAVTDIPDLGVDLELPAGEKAARDHWQQFCRAGLVDYDGDRNRPDLDGTSRMSAHLKFGTIHPRTLAADLGRGKGPQAYLRELAFRDFYAGVLHEWPKSAWWNWNSAFDRIEVDDGGDAEKAFEAWKAGRTGFPIVDAGMRQLAETGFMHNRVRMIVASFLVKDLHLPWQWGARWFLEQLVDGDMANNQHGWQWAAGCGTDAAPLPGVQPDDPGCEVRPVGRLCASLGAGVVGGRRCAQARRRPPRRLPAADGRPRRGAVRGVAPVRRVEVKRYGYLSISPASTGSATPVT</sequence>
<dbReference type="GO" id="GO:0009416">
    <property type="term" value="P:response to light stimulus"/>
    <property type="evidence" value="ECO:0007669"/>
    <property type="project" value="TreeGrafter"/>
</dbReference>
<comment type="caution">
    <text evidence="8">The sequence shown here is derived from an EMBL/GenBank/DDBJ whole genome shotgun (WGS) entry which is preliminary data.</text>
</comment>
<dbReference type="Pfam" id="PF00875">
    <property type="entry name" value="DNA_photolyase"/>
    <property type="match status" value="1"/>
</dbReference>
<dbReference type="GO" id="GO:0003677">
    <property type="term" value="F:DNA binding"/>
    <property type="evidence" value="ECO:0007669"/>
    <property type="project" value="TreeGrafter"/>
</dbReference>
<name>A0A7I9ZPF3_9MYCO</name>
<evidence type="ECO:0000313" key="8">
    <source>
        <dbReference type="EMBL" id="GFH02546.1"/>
    </source>
</evidence>
<protein>
    <submittedName>
        <fullName evidence="8">Deoxyribodipyrimidine photo-lyase</fullName>
    </submittedName>
</protein>
<evidence type="ECO:0000256" key="4">
    <source>
        <dbReference type="PIRSR" id="PIRSR602081-1"/>
    </source>
</evidence>
<dbReference type="SUPFAM" id="SSF52425">
    <property type="entry name" value="Cryptochrome/photolyase, N-terminal domain"/>
    <property type="match status" value="1"/>
</dbReference>
<keyword evidence="3 5" id="KW-0157">Chromophore</keyword>
<proteinExistence type="inferred from homology"/>
<dbReference type="GO" id="GO:0006950">
    <property type="term" value="P:response to stress"/>
    <property type="evidence" value="ECO:0007669"/>
    <property type="project" value="UniProtKB-ARBA"/>
</dbReference>
<dbReference type="PRINTS" id="PR00147">
    <property type="entry name" value="DNAPHOTLYASE"/>
</dbReference>
<dbReference type="PANTHER" id="PTHR11455:SF9">
    <property type="entry name" value="CRYPTOCHROME CIRCADIAN CLOCK 5 ISOFORM X1"/>
    <property type="match status" value="1"/>
</dbReference>
<gene>
    <name evidence="8" type="ORF">MHIP_30290</name>
</gene>
<dbReference type="SUPFAM" id="SSF48173">
    <property type="entry name" value="Cryptochrome/photolyase FAD-binding domain"/>
    <property type="match status" value="1"/>
</dbReference>
<dbReference type="PANTHER" id="PTHR11455">
    <property type="entry name" value="CRYPTOCHROME"/>
    <property type="match status" value="1"/>
</dbReference>
<evidence type="ECO:0000256" key="6">
    <source>
        <dbReference type="SAM" id="MobiDB-lite"/>
    </source>
</evidence>
<feature type="binding site" evidence="4">
    <location>
        <position position="282"/>
    </location>
    <ligand>
        <name>FAD</name>
        <dbReference type="ChEBI" id="CHEBI:57692"/>
    </ligand>
</feature>
<comment type="similarity">
    <text evidence="5">Belongs to the DNA photolyase family.</text>
</comment>
<dbReference type="InterPro" id="IPR005101">
    <property type="entry name" value="Cryptochr/Photolyase_FAD-bd"/>
</dbReference>
<keyword evidence="9" id="KW-1185">Reference proteome</keyword>
<dbReference type="InterPro" id="IPR006050">
    <property type="entry name" value="DNA_photolyase_N"/>
</dbReference>
<dbReference type="PROSITE" id="PS51645">
    <property type="entry name" value="PHR_CRY_ALPHA_BETA"/>
    <property type="match status" value="1"/>
</dbReference>
<comment type="cofactor">
    <cofactor evidence="4">
        <name>FAD</name>
        <dbReference type="ChEBI" id="CHEBI:57692"/>
    </cofactor>
    <text evidence="4">Binds 1 FAD per subunit.</text>
</comment>
<dbReference type="AlphaFoldDB" id="A0A7I9ZPF3"/>
<dbReference type="Gene3D" id="3.40.50.620">
    <property type="entry name" value="HUPs"/>
    <property type="match status" value="1"/>
</dbReference>
<feature type="binding site" evidence="4">
    <location>
        <begin position="252"/>
        <end position="256"/>
    </location>
    <ligand>
        <name>FAD</name>
        <dbReference type="ChEBI" id="CHEBI:57692"/>
    </ligand>
</feature>